<dbReference type="Proteomes" id="UP000538666">
    <property type="component" value="Unassembled WGS sequence"/>
</dbReference>
<reference evidence="3 4" key="1">
    <citation type="submission" date="2020-08" db="EMBL/GenBank/DDBJ databases">
        <title>Genomic Encyclopedia of Type Strains, Phase IV (KMG-IV): sequencing the most valuable type-strain genomes for metagenomic binning, comparative biology and taxonomic classification.</title>
        <authorList>
            <person name="Goeker M."/>
        </authorList>
    </citation>
    <scope>NUCLEOTIDE SEQUENCE [LARGE SCALE GENOMIC DNA]</scope>
    <source>
        <strain evidence="3 4">DSM 103733</strain>
    </source>
</reference>
<comment type="caution">
    <text evidence="3">The sequence shown here is derived from an EMBL/GenBank/DDBJ whole genome shotgun (WGS) entry which is preliminary data.</text>
</comment>
<dbReference type="InterPro" id="IPR037108">
    <property type="entry name" value="TM1727-like_C_sf"/>
</dbReference>
<dbReference type="AlphaFoldDB" id="A0A841JVE6"/>
<feature type="domain" description="DUF2520" evidence="2">
    <location>
        <begin position="184"/>
        <end position="309"/>
    </location>
</feature>
<dbReference type="Gene3D" id="1.10.1040.20">
    <property type="entry name" value="ProC-like, C-terminal domain"/>
    <property type="match status" value="1"/>
</dbReference>
<evidence type="ECO:0000313" key="3">
    <source>
        <dbReference type="EMBL" id="MBB6142408.1"/>
    </source>
</evidence>
<evidence type="ECO:0000259" key="1">
    <source>
        <dbReference type="Pfam" id="PF10727"/>
    </source>
</evidence>
<accession>A0A841JVE6</accession>
<dbReference type="SUPFAM" id="SSF51735">
    <property type="entry name" value="NAD(P)-binding Rossmann-fold domains"/>
    <property type="match status" value="1"/>
</dbReference>
<evidence type="ECO:0000313" key="4">
    <source>
        <dbReference type="Proteomes" id="UP000538666"/>
    </source>
</evidence>
<dbReference type="OrthoDB" id="9810755at2"/>
<dbReference type="InterPro" id="IPR036291">
    <property type="entry name" value="NAD(P)-bd_dom_sf"/>
</dbReference>
<keyword evidence="4" id="KW-1185">Reference proteome</keyword>
<dbReference type="SUPFAM" id="SSF48179">
    <property type="entry name" value="6-phosphogluconate dehydrogenase C-terminal domain-like"/>
    <property type="match status" value="1"/>
</dbReference>
<dbReference type="Pfam" id="PF10728">
    <property type="entry name" value="DUF2520"/>
    <property type="match status" value="1"/>
</dbReference>
<evidence type="ECO:0000259" key="2">
    <source>
        <dbReference type="Pfam" id="PF10728"/>
    </source>
</evidence>
<dbReference type="Gene3D" id="3.40.50.720">
    <property type="entry name" value="NAD(P)-binding Rossmann-like Domain"/>
    <property type="match status" value="1"/>
</dbReference>
<gene>
    <name evidence="3" type="ORF">HNQ77_000346</name>
</gene>
<name>A0A841JVE6_9BACT</name>
<dbReference type="InterPro" id="IPR018931">
    <property type="entry name" value="DUF2520"/>
</dbReference>
<sequence>MSDFRTTTPENHFGPSLLTIASFPANPHSRRRKAHLPYWVKPTLPYGTIRKMAARSRKIVDISVIGLGNWGSSLVPALTSAGIPLREVIVRRKRRSRLPLTTWRDANLEAGILWLCVPDSAIPAAVKEIVRRRPSLSGQIVVHSSGALTVAALETAKRAGAQVASVHPVMTFPTRDVISLHGVFFGIEVEDAVTRKILYSLLRRLGGKPFDLRSEDKAMYHAAGTLASPLLVSALTVAMEAARLAGLDEKTSRRWVQSLAEPTMRNVFARGPEKSFSGPFARGDAETIRLHLQALQEHPILAAVYRSLAGFALDALPVKKSETLAKTLHFVSRPRREKSNE</sequence>
<proteinExistence type="predicted"/>
<dbReference type="PANTHER" id="PTHR40459">
    <property type="entry name" value="CONSERVED HYPOTHETICAL ALANINE AND LEUCINE RICH PROTEIN"/>
    <property type="match status" value="1"/>
</dbReference>
<dbReference type="EMBL" id="JACHEK010000001">
    <property type="protein sequence ID" value="MBB6142408.1"/>
    <property type="molecule type" value="Genomic_DNA"/>
</dbReference>
<organism evidence="3 4">
    <name type="scientific">Silvibacterium bohemicum</name>
    <dbReference type="NCBI Taxonomy" id="1577686"/>
    <lineage>
        <taxon>Bacteria</taxon>
        <taxon>Pseudomonadati</taxon>
        <taxon>Acidobacteriota</taxon>
        <taxon>Terriglobia</taxon>
        <taxon>Terriglobales</taxon>
        <taxon>Acidobacteriaceae</taxon>
        <taxon>Silvibacterium</taxon>
    </lineage>
</organism>
<dbReference type="Pfam" id="PF10727">
    <property type="entry name" value="Rossmann-like"/>
    <property type="match status" value="1"/>
</dbReference>
<feature type="domain" description="Putative oxidoreductase/dehydrogenase Rossmann-like" evidence="1">
    <location>
        <begin position="63"/>
        <end position="168"/>
    </location>
</feature>
<dbReference type="InterPro" id="IPR019665">
    <property type="entry name" value="OxRdtase/DH_put_Rossmann_dom"/>
</dbReference>
<dbReference type="InterPro" id="IPR008927">
    <property type="entry name" value="6-PGluconate_DH-like_C_sf"/>
</dbReference>
<dbReference type="PANTHER" id="PTHR40459:SF1">
    <property type="entry name" value="CONSERVED HYPOTHETICAL ALANINE AND LEUCINE RICH PROTEIN"/>
    <property type="match status" value="1"/>
</dbReference>
<protein>
    <submittedName>
        <fullName evidence="3">Putative short-subunit dehydrogenase-like oxidoreductase (DUF2520 family)</fullName>
    </submittedName>
</protein>
<dbReference type="RefSeq" id="WP_050057644.1">
    <property type="nucleotide sequence ID" value="NZ_JACHEK010000001.1"/>
</dbReference>